<dbReference type="InterPro" id="IPR001387">
    <property type="entry name" value="Cro/C1-type_HTH"/>
</dbReference>
<dbReference type="InterPro" id="IPR039418">
    <property type="entry name" value="LexA-like"/>
</dbReference>
<dbReference type="Pfam" id="PF01381">
    <property type="entry name" value="HTH_3"/>
    <property type="match status" value="1"/>
</dbReference>
<keyword evidence="1" id="KW-0805">Transcription regulation</keyword>
<reference evidence="5 6" key="1">
    <citation type="submission" date="2018-02" db="EMBL/GenBank/DDBJ databases">
        <authorList>
            <person name="Machado R.A."/>
        </authorList>
    </citation>
    <scope>NUCLEOTIDE SEQUENCE [LARGE SCALE GENOMIC DNA]</scope>
    <source>
        <strain evidence="5 6">DSM 19724</strain>
    </source>
</reference>
<dbReference type="CDD" id="cd00093">
    <property type="entry name" value="HTH_XRE"/>
    <property type="match status" value="1"/>
</dbReference>
<dbReference type="Proteomes" id="UP000591844">
    <property type="component" value="Unassembled WGS sequence"/>
</dbReference>
<gene>
    <name evidence="5" type="ORF">C5469_22095</name>
</gene>
<evidence type="ECO:0000259" key="4">
    <source>
        <dbReference type="PROSITE" id="PS50943"/>
    </source>
</evidence>
<evidence type="ECO:0000313" key="5">
    <source>
        <dbReference type="EMBL" id="NHB94671.1"/>
    </source>
</evidence>
<name>A0A7X5QHW2_9GAMM</name>
<dbReference type="InterPro" id="IPR036286">
    <property type="entry name" value="LexA/Signal_pep-like_sf"/>
</dbReference>
<dbReference type="Pfam" id="PF00717">
    <property type="entry name" value="Peptidase_S24"/>
    <property type="match status" value="1"/>
</dbReference>
<dbReference type="PANTHER" id="PTHR40661:SF2">
    <property type="entry name" value="HTH-TYPE TRANSCRIPTIONAL REGULATOR PRTR"/>
    <property type="match status" value="1"/>
</dbReference>
<feature type="domain" description="HTH cro/C1-type" evidence="4">
    <location>
        <begin position="8"/>
        <end position="61"/>
    </location>
</feature>
<accession>A0A7X5QHW2</accession>
<comment type="caution">
    <text evidence="5">The sequence shown here is derived from an EMBL/GenBank/DDBJ whole genome shotgun (WGS) entry which is preliminary data.</text>
</comment>
<dbReference type="InterPro" id="IPR010982">
    <property type="entry name" value="Lambda_DNA-bd_dom_sf"/>
</dbReference>
<dbReference type="SMART" id="SM00530">
    <property type="entry name" value="HTH_XRE"/>
    <property type="match status" value="1"/>
</dbReference>
<protein>
    <submittedName>
        <fullName evidence="5">Phage repressor protein</fullName>
    </submittedName>
</protein>
<dbReference type="RefSeq" id="WP_166310746.1">
    <property type="nucleotide sequence ID" value="NZ_CAWPIB010000060.1"/>
</dbReference>
<dbReference type="SUPFAM" id="SSF51306">
    <property type="entry name" value="LexA/Signal peptidase"/>
    <property type="match status" value="1"/>
</dbReference>
<dbReference type="SUPFAM" id="SSF47413">
    <property type="entry name" value="lambda repressor-like DNA-binding domains"/>
    <property type="match status" value="1"/>
</dbReference>
<sequence>MKTMHERIKQARLAKKLTQAELADMLGVTPQSVQQWESSTEPRKSRLTALASILDTDVNWLLFGQALRKDTGQVPPESKWTTIAPWDSSTPLDNDEVEVPFLRDIEFACGAGRCIDVDYNGYKLRFSKSTLRRIGAPTDGSTIACFPAKGDSMEPVIPNGTAIAIDISNKKIIDGKVYAIEQDGLKRLKCLYRRPRGKILIRSYNRDEYEDEVTDEDQVLIIGRMFWYSVLDY</sequence>
<evidence type="ECO:0000256" key="2">
    <source>
        <dbReference type="ARBA" id="ARBA00023125"/>
    </source>
</evidence>
<dbReference type="Gene3D" id="2.10.109.10">
    <property type="entry name" value="Umud Fragment, subunit A"/>
    <property type="match status" value="1"/>
</dbReference>
<dbReference type="PROSITE" id="PS50943">
    <property type="entry name" value="HTH_CROC1"/>
    <property type="match status" value="1"/>
</dbReference>
<evidence type="ECO:0000256" key="1">
    <source>
        <dbReference type="ARBA" id="ARBA00023015"/>
    </source>
</evidence>
<dbReference type="CDD" id="cd06529">
    <property type="entry name" value="S24_LexA-like"/>
    <property type="match status" value="1"/>
</dbReference>
<dbReference type="PANTHER" id="PTHR40661">
    <property type="match status" value="1"/>
</dbReference>
<keyword evidence="3" id="KW-0804">Transcription</keyword>
<evidence type="ECO:0000313" key="6">
    <source>
        <dbReference type="Proteomes" id="UP000591844"/>
    </source>
</evidence>
<evidence type="ECO:0000256" key="3">
    <source>
        <dbReference type="ARBA" id="ARBA00023163"/>
    </source>
</evidence>
<keyword evidence="6" id="KW-1185">Reference proteome</keyword>
<keyword evidence="2" id="KW-0238">DNA-binding</keyword>
<organism evidence="5 6">
    <name type="scientific">Photorhabdus cinerea</name>
    <dbReference type="NCBI Taxonomy" id="471575"/>
    <lineage>
        <taxon>Bacteria</taxon>
        <taxon>Pseudomonadati</taxon>
        <taxon>Pseudomonadota</taxon>
        <taxon>Gammaproteobacteria</taxon>
        <taxon>Enterobacterales</taxon>
        <taxon>Morganellaceae</taxon>
        <taxon>Photorhabdus</taxon>
    </lineage>
</organism>
<dbReference type="InterPro" id="IPR015927">
    <property type="entry name" value="Peptidase_S24_S26A/B/C"/>
</dbReference>
<proteinExistence type="predicted"/>
<dbReference type="Gene3D" id="1.10.260.40">
    <property type="entry name" value="lambda repressor-like DNA-binding domains"/>
    <property type="match status" value="1"/>
</dbReference>
<dbReference type="AlphaFoldDB" id="A0A7X5QHW2"/>
<dbReference type="EMBL" id="PUJW01000060">
    <property type="protein sequence ID" value="NHB94671.1"/>
    <property type="molecule type" value="Genomic_DNA"/>
</dbReference>
<dbReference type="GO" id="GO:0003677">
    <property type="term" value="F:DNA binding"/>
    <property type="evidence" value="ECO:0007669"/>
    <property type="project" value="UniProtKB-KW"/>
</dbReference>